<keyword evidence="2" id="KW-0812">Transmembrane</keyword>
<keyword evidence="2" id="KW-0472">Membrane</keyword>
<dbReference type="Gene3D" id="1.10.287.1080">
    <property type="entry name" value="MazG-like"/>
    <property type="match status" value="1"/>
</dbReference>
<sequence length="162" mass="18956">MPLLTTDNELLPFNFSPHECGLIRIYLLFQVSIVVSFFIFSRQMPSQFATERDWNLFHLLRNSVLAMVGEVEEVAELLKVNQWKGEVKEGLQDWSPKEKHYLAQELSDVLIYLVRLAEKFNVYLPKEVVAKIALNSKKYPKDLVKRSSKKYTEYKEVNSLNN</sequence>
<comment type="subcellular location">
    <subcellularLocation>
        <location evidence="1">Cytoplasm</location>
        <location evidence="1">Cytosol</location>
    </subcellularLocation>
</comment>
<dbReference type="Proteomes" id="UP001159428">
    <property type="component" value="Unassembled WGS sequence"/>
</dbReference>
<evidence type="ECO:0000313" key="4">
    <source>
        <dbReference type="Proteomes" id="UP001159428"/>
    </source>
</evidence>
<dbReference type="GO" id="GO:0042262">
    <property type="term" value="P:DNA protection"/>
    <property type="evidence" value="ECO:0007669"/>
    <property type="project" value="UniProtKB-UniRule"/>
</dbReference>
<dbReference type="GO" id="GO:0000287">
    <property type="term" value="F:magnesium ion binding"/>
    <property type="evidence" value="ECO:0007669"/>
    <property type="project" value="UniProtKB-UniRule"/>
</dbReference>
<evidence type="ECO:0000256" key="1">
    <source>
        <dbReference type="PIRNR" id="PIRNR029826"/>
    </source>
</evidence>
<dbReference type="GO" id="GO:0047840">
    <property type="term" value="F:dCTP diphosphatase activity"/>
    <property type="evidence" value="ECO:0007669"/>
    <property type="project" value="UniProtKB-UniRule"/>
</dbReference>
<dbReference type="CDD" id="cd11537">
    <property type="entry name" value="NTP-PPase_RS21-C6_like"/>
    <property type="match status" value="1"/>
</dbReference>
<keyword evidence="1" id="KW-0460">Magnesium</keyword>
<accession>A0AAU9WE19</accession>
<keyword evidence="1" id="KW-0378">Hydrolase</keyword>
<comment type="caution">
    <text evidence="3">The sequence shown here is derived from an EMBL/GenBank/DDBJ whole genome shotgun (WGS) entry which is preliminary data.</text>
</comment>
<comment type="subunit">
    <text evidence="1">Homotetramer.</text>
</comment>
<dbReference type="PANTHER" id="PTHR46523">
    <property type="entry name" value="DCTP PYROPHOSPHATASE 1"/>
    <property type="match status" value="1"/>
</dbReference>
<dbReference type="GO" id="GO:0006253">
    <property type="term" value="P:dCTP catabolic process"/>
    <property type="evidence" value="ECO:0007669"/>
    <property type="project" value="UniProtKB-UniRule"/>
</dbReference>
<evidence type="ECO:0000256" key="2">
    <source>
        <dbReference type="SAM" id="Phobius"/>
    </source>
</evidence>
<comment type="catalytic activity">
    <reaction evidence="1">
        <text>dCTP + H2O = dCMP + diphosphate + H(+)</text>
        <dbReference type="Rhea" id="RHEA:22636"/>
        <dbReference type="ChEBI" id="CHEBI:15377"/>
        <dbReference type="ChEBI" id="CHEBI:15378"/>
        <dbReference type="ChEBI" id="CHEBI:33019"/>
        <dbReference type="ChEBI" id="CHEBI:57566"/>
        <dbReference type="ChEBI" id="CHEBI:61481"/>
        <dbReference type="EC" id="3.6.1.12"/>
    </reaction>
</comment>
<dbReference type="EMBL" id="CALNXJ010000012">
    <property type="protein sequence ID" value="CAH3110495.1"/>
    <property type="molecule type" value="Genomic_DNA"/>
</dbReference>
<protein>
    <recommendedName>
        <fullName evidence="1">dCTP pyrophosphatase 1</fullName>
        <ecNumber evidence="1">3.6.1.12</ecNumber>
    </recommendedName>
</protein>
<dbReference type="Pfam" id="PF12643">
    <property type="entry name" value="MazG-like"/>
    <property type="match status" value="1"/>
</dbReference>
<dbReference type="AlphaFoldDB" id="A0AAU9WE19"/>
<reference evidence="3 4" key="1">
    <citation type="submission" date="2022-05" db="EMBL/GenBank/DDBJ databases">
        <authorList>
            <consortium name="Genoscope - CEA"/>
            <person name="William W."/>
        </authorList>
    </citation>
    <scope>NUCLEOTIDE SEQUENCE [LARGE SCALE GENOMIC DNA]</scope>
</reference>
<dbReference type="GO" id="GO:0005829">
    <property type="term" value="C:cytosol"/>
    <property type="evidence" value="ECO:0007669"/>
    <property type="project" value="UniProtKB-SubCell"/>
</dbReference>
<keyword evidence="2" id="KW-1133">Transmembrane helix</keyword>
<feature type="transmembrane region" description="Helical" evidence="2">
    <location>
        <begin position="21"/>
        <end position="40"/>
    </location>
</feature>
<proteinExistence type="predicted"/>
<keyword evidence="4" id="KW-1185">Reference proteome</keyword>
<organism evidence="3 4">
    <name type="scientific">Pocillopora meandrina</name>
    <dbReference type="NCBI Taxonomy" id="46732"/>
    <lineage>
        <taxon>Eukaryota</taxon>
        <taxon>Metazoa</taxon>
        <taxon>Cnidaria</taxon>
        <taxon>Anthozoa</taxon>
        <taxon>Hexacorallia</taxon>
        <taxon>Scleractinia</taxon>
        <taxon>Astrocoeniina</taxon>
        <taxon>Pocilloporidae</taxon>
        <taxon>Pocillopora</taxon>
    </lineage>
</organism>
<keyword evidence="1" id="KW-0963">Cytoplasm</keyword>
<dbReference type="InterPro" id="IPR025984">
    <property type="entry name" value="DCTPP"/>
</dbReference>
<dbReference type="EC" id="3.6.1.12" evidence="1"/>
<dbReference type="SUPFAM" id="SSF101386">
    <property type="entry name" value="all-alpha NTP pyrophosphatases"/>
    <property type="match status" value="1"/>
</dbReference>
<evidence type="ECO:0000313" key="3">
    <source>
        <dbReference type="EMBL" id="CAH3110495.1"/>
    </source>
</evidence>
<dbReference type="PANTHER" id="PTHR46523:SF1">
    <property type="entry name" value="DCTP PYROPHOSPHATASE 1"/>
    <property type="match status" value="1"/>
</dbReference>
<comment type="cofactor">
    <cofactor evidence="1">
        <name>Mg(2+)</name>
        <dbReference type="ChEBI" id="CHEBI:18420"/>
    </cofactor>
</comment>
<name>A0AAU9WE19_9CNID</name>
<gene>
    <name evidence="3" type="ORF">PMEA_00003701</name>
</gene>
<comment type="function">
    <text evidence="1">Hydrolyzes deoxynucleoside triphosphates (dNTPs) to the corresponding nucleoside monophosphates. Has a strong preference for dCTP and its analogs including 5-iodo-dCTP and 5-methyl-dCTP for which it may even have a higher efficiency. May protect DNA or RNA against the incorporation of these genotoxic nucleotide analogs through their catabolism.</text>
</comment>
<keyword evidence="1" id="KW-0479">Metal-binding</keyword>
<dbReference type="InterPro" id="IPR052555">
    <property type="entry name" value="dCTP_Pyrophosphatase"/>
</dbReference>